<keyword evidence="2" id="KW-1133">Transmembrane helix</keyword>
<organism evidence="3 4">
    <name type="scientific">Lunasporangiospora selenospora</name>
    <dbReference type="NCBI Taxonomy" id="979761"/>
    <lineage>
        <taxon>Eukaryota</taxon>
        <taxon>Fungi</taxon>
        <taxon>Fungi incertae sedis</taxon>
        <taxon>Mucoromycota</taxon>
        <taxon>Mortierellomycotina</taxon>
        <taxon>Mortierellomycetes</taxon>
        <taxon>Mortierellales</taxon>
        <taxon>Mortierellaceae</taxon>
        <taxon>Lunasporangiospora</taxon>
    </lineage>
</organism>
<comment type="caution">
    <text evidence="3">The sequence shown here is derived from an EMBL/GenBank/DDBJ whole genome shotgun (WGS) entry which is preliminary data.</text>
</comment>
<evidence type="ECO:0000313" key="4">
    <source>
        <dbReference type="Proteomes" id="UP000780801"/>
    </source>
</evidence>
<evidence type="ECO:0000256" key="2">
    <source>
        <dbReference type="SAM" id="Phobius"/>
    </source>
</evidence>
<feature type="compositionally biased region" description="Low complexity" evidence="1">
    <location>
        <begin position="16"/>
        <end position="29"/>
    </location>
</feature>
<evidence type="ECO:0000256" key="1">
    <source>
        <dbReference type="SAM" id="MobiDB-lite"/>
    </source>
</evidence>
<sequence>MTDLSASEEPYQPMANNNQPNQSTSTTSNHGFHNGSPSTHSPPEYSHPTNPGHVQPYSDFQQQSHPPIQVQSTIDQMPEIAGQIVAKIGHGILFATRAIINKCREWGESKSAQSYSYSSLPMHSLGSNQPSKWGARRTRGGAAGHERGCLSCYGRRFSRIMCFFILIGLTILSIVITSEILGSDYFVEERRTIWVRYFTHDEPVKIVLPYVSSNNLHVSDVKKMALKEMTVAGSTPDPGNVRLLRCNGHFYYPNIGFMMPGTTWDNEDYKFISYSSQPIIVVETKYELFKYLNNTLGCFSPAEKFKGDIKDVASKGDFLALQTISTVVCNLQDKRVGPQWVTRDTVQQLRQVFSDPKQNDEVTDSEMEHVLKSLMDRDDWVVTSHTATSFGRYPS</sequence>
<name>A0A9P6KG03_9FUNG</name>
<dbReference type="Proteomes" id="UP000780801">
    <property type="component" value="Unassembled WGS sequence"/>
</dbReference>
<protein>
    <submittedName>
        <fullName evidence="3">Uncharacterized protein</fullName>
    </submittedName>
</protein>
<keyword evidence="2" id="KW-0812">Transmembrane</keyword>
<gene>
    <name evidence="3" type="ORF">BGW38_009215</name>
</gene>
<proteinExistence type="predicted"/>
<feature type="transmembrane region" description="Helical" evidence="2">
    <location>
        <begin position="160"/>
        <end position="181"/>
    </location>
</feature>
<accession>A0A9P6KG03</accession>
<feature type="region of interest" description="Disordered" evidence="1">
    <location>
        <begin position="1"/>
        <end position="68"/>
    </location>
</feature>
<dbReference type="OrthoDB" id="2434295at2759"/>
<dbReference type="AlphaFoldDB" id="A0A9P6KG03"/>
<dbReference type="EMBL" id="JAABOA010000669">
    <property type="protein sequence ID" value="KAF9583541.1"/>
    <property type="molecule type" value="Genomic_DNA"/>
</dbReference>
<reference evidence="3" key="1">
    <citation type="journal article" date="2020" name="Fungal Divers.">
        <title>Resolving the Mortierellaceae phylogeny through synthesis of multi-gene phylogenetics and phylogenomics.</title>
        <authorList>
            <person name="Vandepol N."/>
            <person name="Liber J."/>
            <person name="Desiro A."/>
            <person name="Na H."/>
            <person name="Kennedy M."/>
            <person name="Barry K."/>
            <person name="Grigoriev I.V."/>
            <person name="Miller A.N."/>
            <person name="O'Donnell K."/>
            <person name="Stajich J.E."/>
            <person name="Bonito G."/>
        </authorList>
    </citation>
    <scope>NUCLEOTIDE SEQUENCE</scope>
    <source>
        <strain evidence="3">KOD1015</strain>
    </source>
</reference>
<evidence type="ECO:0000313" key="3">
    <source>
        <dbReference type="EMBL" id="KAF9583541.1"/>
    </source>
</evidence>
<keyword evidence="2" id="KW-0472">Membrane</keyword>
<feature type="compositionally biased region" description="Polar residues" evidence="1">
    <location>
        <begin position="58"/>
        <end position="68"/>
    </location>
</feature>
<keyword evidence="4" id="KW-1185">Reference proteome</keyword>